<protein>
    <submittedName>
        <fullName evidence="2">Uncharacterized protein</fullName>
    </submittedName>
</protein>
<comment type="caution">
    <text evidence="2">The sequence shown here is derived from an EMBL/GenBank/DDBJ whole genome shotgun (WGS) entry which is preliminary data.</text>
</comment>
<dbReference type="EMBL" id="JAAAHY010002159">
    <property type="protein sequence ID" value="KAF9945199.1"/>
    <property type="molecule type" value="Genomic_DNA"/>
</dbReference>
<organism evidence="2 3">
    <name type="scientific">Mortierella alpina</name>
    <name type="common">Oleaginous fungus</name>
    <name type="synonym">Mortierella renispora</name>
    <dbReference type="NCBI Taxonomy" id="64518"/>
    <lineage>
        <taxon>Eukaryota</taxon>
        <taxon>Fungi</taxon>
        <taxon>Fungi incertae sedis</taxon>
        <taxon>Mucoromycota</taxon>
        <taxon>Mortierellomycotina</taxon>
        <taxon>Mortierellomycetes</taxon>
        <taxon>Mortierellales</taxon>
        <taxon>Mortierellaceae</taxon>
        <taxon>Mortierella</taxon>
    </lineage>
</organism>
<evidence type="ECO:0000313" key="2">
    <source>
        <dbReference type="EMBL" id="KAF9945199.1"/>
    </source>
</evidence>
<evidence type="ECO:0000313" key="3">
    <source>
        <dbReference type="Proteomes" id="UP000738359"/>
    </source>
</evidence>
<evidence type="ECO:0000256" key="1">
    <source>
        <dbReference type="SAM" id="MobiDB-lite"/>
    </source>
</evidence>
<feature type="region of interest" description="Disordered" evidence="1">
    <location>
        <begin position="45"/>
        <end position="94"/>
    </location>
</feature>
<sequence length="94" mass="10603">MLPGLNKSGKRWDFRARDKDCIVKIPFRRQSTRDELFAESEFETSRAEVEATKENIPAQYNDQMGGDNGRYYKTGNGNSNSNGRSNGSGSIKSY</sequence>
<dbReference type="AlphaFoldDB" id="A0A9P6IRL3"/>
<gene>
    <name evidence="2" type="ORF">BGZ70_003980</name>
</gene>
<accession>A0A9P6IRL3</accession>
<keyword evidence="3" id="KW-1185">Reference proteome</keyword>
<reference evidence="2" key="1">
    <citation type="journal article" date="2020" name="Fungal Divers.">
        <title>Resolving the Mortierellaceae phylogeny through synthesis of multi-gene phylogenetics and phylogenomics.</title>
        <authorList>
            <person name="Vandepol N."/>
            <person name="Liber J."/>
            <person name="Desiro A."/>
            <person name="Na H."/>
            <person name="Kennedy M."/>
            <person name="Barry K."/>
            <person name="Grigoriev I.V."/>
            <person name="Miller A.N."/>
            <person name="O'Donnell K."/>
            <person name="Stajich J.E."/>
            <person name="Bonito G."/>
        </authorList>
    </citation>
    <scope>NUCLEOTIDE SEQUENCE</scope>
    <source>
        <strain evidence="2">CK1249</strain>
    </source>
</reference>
<feature type="compositionally biased region" description="Low complexity" evidence="1">
    <location>
        <begin position="75"/>
        <end position="94"/>
    </location>
</feature>
<name>A0A9P6IRL3_MORAP</name>
<dbReference type="Proteomes" id="UP000738359">
    <property type="component" value="Unassembled WGS sequence"/>
</dbReference>
<proteinExistence type="predicted"/>